<feature type="signal peptide" evidence="4">
    <location>
        <begin position="1"/>
        <end position="19"/>
    </location>
</feature>
<keyword evidence="4" id="KW-0732">Signal</keyword>
<feature type="compositionally biased region" description="Basic and acidic residues" evidence="3">
    <location>
        <begin position="96"/>
        <end position="116"/>
    </location>
</feature>
<dbReference type="PROSITE" id="PS00332">
    <property type="entry name" value="SOD_CU_ZN_2"/>
    <property type="match status" value="1"/>
</dbReference>
<comment type="function">
    <text evidence="2">Destroys radicals which are normally produced within the cells and which are toxic to biological systems.</text>
</comment>
<protein>
    <recommendedName>
        <fullName evidence="2">Superoxide dismutase [Cu-Zn]</fullName>
        <ecNumber evidence="2">1.15.1.1</ecNumber>
    </recommendedName>
</protein>
<name>A0ABT9SU39_9GAMM</name>
<accession>A0ABT9SU39</accession>
<dbReference type="Pfam" id="PF00080">
    <property type="entry name" value="Sod_Cu"/>
    <property type="match status" value="1"/>
</dbReference>
<dbReference type="InterPro" id="IPR001424">
    <property type="entry name" value="SOD_Cu_Zn_dom"/>
</dbReference>
<keyword evidence="7" id="KW-1185">Reference proteome</keyword>
<sequence>MKRIAIAVAGLCVCVAAQAADKSVVVPMTLVTADGTGASVGKVTITEGAGGLVFTPDLKGLPPGEHGFHLHEKPSCDPGEKDGKKGAALAAGGHYDPQHTGKHEGPESSMGHEGDLPKITVGADGTDTTAVTAPRLTKLATLKGHALMIHAGGDNYSDQPAPLGGGGARIACGVVK</sequence>
<keyword evidence="2 6" id="KW-0560">Oxidoreductase</keyword>
<comment type="similarity">
    <text evidence="1 2">Belongs to the Cu-Zn superoxide dismutase family.</text>
</comment>
<dbReference type="InterPro" id="IPR036423">
    <property type="entry name" value="SOD-like_Cu/Zn_dom_sf"/>
</dbReference>
<evidence type="ECO:0000313" key="6">
    <source>
        <dbReference type="EMBL" id="MDQ0008509.1"/>
    </source>
</evidence>
<keyword evidence="2" id="KW-0186">Copper</keyword>
<proteinExistence type="inferred from homology"/>
<dbReference type="InterPro" id="IPR018152">
    <property type="entry name" value="SOD_Cu/Zn_BS"/>
</dbReference>
<gene>
    <name evidence="6" type="ORF">J2T07_000668</name>
</gene>
<dbReference type="EC" id="1.15.1.1" evidence="2"/>
<reference evidence="6 7" key="1">
    <citation type="submission" date="2023-07" db="EMBL/GenBank/DDBJ databases">
        <title>Sorghum-associated microbial communities from plants grown in Nebraska, USA.</title>
        <authorList>
            <person name="Schachtman D."/>
        </authorList>
    </citation>
    <scope>NUCLEOTIDE SEQUENCE [LARGE SCALE GENOMIC DNA]</scope>
    <source>
        <strain evidence="6 7">CC60</strain>
    </source>
</reference>
<dbReference type="EMBL" id="JAUSSK010000001">
    <property type="protein sequence ID" value="MDQ0008509.1"/>
    <property type="molecule type" value="Genomic_DNA"/>
</dbReference>
<comment type="catalytic activity">
    <reaction evidence="2">
        <text>2 superoxide + 2 H(+) = H2O2 + O2</text>
        <dbReference type="Rhea" id="RHEA:20696"/>
        <dbReference type="ChEBI" id="CHEBI:15378"/>
        <dbReference type="ChEBI" id="CHEBI:15379"/>
        <dbReference type="ChEBI" id="CHEBI:16240"/>
        <dbReference type="ChEBI" id="CHEBI:18421"/>
        <dbReference type="EC" id="1.15.1.1"/>
    </reaction>
</comment>
<dbReference type="GO" id="GO:0004784">
    <property type="term" value="F:superoxide dismutase activity"/>
    <property type="evidence" value="ECO:0007669"/>
    <property type="project" value="UniProtKB-EC"/>
</dbReference>
<evidence type="ECO:0000259" key="5">
    <source>
        <dbReference type="Pfam" id="PF00080"/>
    </source>
</evidence>
<feature type="region of interest" description="Disordered" evidence="3">
    <location>
        <begin position="71"/>
        <end position="127"/>
    </location>
</feature>
<dbReference type="PANTHER" id="PTHR10003">
    <property type="entry name" value="SUPEROXIDE DISMUTASE CU-ZN -RELATED"/>
    <property type="match status" value="1"/>
</dbReference>
<evidence type="ECO:0000256" key="4">
    <source>
        <dbReference type="SAM" id="SignalP"/>
    </source>
</evidence>
<comment type="cofactor">
    <cofactor evidence="2">
        <name>Cu cation</name>
        <dbReference type="ChEBI" id="CHEBI:23378"/>
    </cofactor>
    <text evidence="2">Binds 1 copper ion per subunit.</text>
</comment>
<dbReference type="NCBIfam" id="NF007628">
    <property type="entry name" value="PRK10290.1"/>
    <property type="match status" value="1"/>
</dbReference>
<evidence type="ECO:0000313" key="7">
    <source>
        <dbReference type="Proteomes" id="UP001237737"/>
    </source>
</evidence>
<evidence type="ECO:0000256" key="2">
    <source>
        <dbReference type="RuleBase" id="RU000393"/>
    </source>
</evidence>
<organism evidence="6 7">
    <name type="scientific">Luteibacter jiangsuensis</name>
    <dbReference type="NCBI Taxonomy" id="637577"/>
    <lineage>
        <taxon>Bacteria</taxon>
        <taxon>Pseudomonadati</taxon>
        <taxon>Pseudomonadota</taxon>
        <taxon>Gammaproteobacteria</taxon>
        <taxon>Lysobacterales</taxon>
        <taxon>Rhodanobacteraceae</taxon>
        <taxon>Luteibacter</taxon>
    </lineage>
</organism>
<dbReference type="RefSeq" id="WP_306847243.1">
    <property type="nucleotide sequence ID" value="NZ_JAUSSK010000001.1"/>
</dbReference>
<dbReference type="InterPro" id="IPR024134">
    <property type="entry name" value="SOD_Cu/Zn_/chaperone"/>
</dbReference>
<dbReference type="CDD" id="cd00305">
    <property type="entry name" value="Cu-Zn_Superoxide_Dismutase"/>
    <property type="match status" value="1"/>
</dbReference>
<keyword evidence="2" id="KW-0862">Zinc</keyword>
<evidence type="ECO:0000256" key="3">
    <source>
        <dbReference type="SAM" id="MobiDB-lite"/>
    </source>
</evidence>
<feature type="compositionally biased region" description="Basic and acidic residues" evidence="3">
    <location>
        <begin position="71"/>
        <end position="85"/>
    </location>
</feature>
<dbReference type="PROSITE" id="PS00087">
    <property type="entry name" value="SOD_CU_ZN_1"/>
    <property type="match status" value="1"/>
</dbReference>
<dbReference type="Gene3D" id="2.60.40.200">
    <property type="entry name" value="Superoxide dismutase, copper/zinc binding domain"/>
    <property type="match status" value="1"/>
</dbReference>
<keyword evidence="2" id="KW-0479">Metal-binding</keyword>
<feature type="domain" description="Superoxide dismutase copper/zinc binding" evidence="5">
    <location>
        <begin position="41"/>
        <end position="175"/>
    </location>
</feature>
<evidence type="ECO:0000256" key="1">
    <source>
        <dbReference type="ARBA" id="ARBA00010457"/>
    </source>
</evidence>
<dbReference type="Proteomes" id="UP001237737">
    <property type="component" value="Unassembled WGS sequence"/>
</dbReference>
<feature type="chain" id="PRO_5047414227" description="Superoxide dismutase [Cu-Zn]" evidence="4">
    <location>
        <begin position="20"/>
        <end position="176"/>
    </location>
</feature>
<comment type="cofactor">
    <cofactor evidence="2">
        <name>Zn(2+)</name>
        <dbReference type="ChEBI" id="CHEBI:29105"/>
    </cofactor>
    <text evidence="2">Binds 1 zinc ion per subunit.</text>
</comment>
<comment type="caution">
    <text evidence="6">The sequence shown here is derived from an EMBL/GenBank/DDBJ whole genome shotgun (WGS) entry which is preliminary data.</text>
</comment>
<dbReference type="SUPFAM" id="SSF49329">
    <property type="entry name" value="Cu,Zn superoxide dismutase-like"/>
    <property type="match status" value="1"/>
</dbReference>